<organism evidence="1 2">
    <name type="scientific">Melastoma candidum</name>
    <dbReference type="NCBI Taxonomy" id="119954"/>
    <lineage>
        <taxon>Eukaryota</taxon>
        <taxon>Viridiplantae</taxon>
        <taxon>Streptophyta</taxon>
        <taxon>Embryophyta</taxon>
        <taxon>Tracheophyta</taxon>
        <taxon>Spermatophyta</taxon>
        <taxon>Magnoliopsida</taxon>
        <taxon>eudicotyledons</taxon>
        <taxon>Gunneridae</taxon>
        <taxon>Pentapetalae</taxon>
        <taxon>rosids</taxon>
        <taxon>malvids</taxon>
        <taxon>Myrtales</taxon>
        <taxon>Melastomataceae</taxon>
        <taxon>Melastomatoideae</taxon>
        <taxon>Melastomateae</taxon>
        <taxon>Melastoma</taxon>
    </lineage>
</organism>
<evidence type="ECO:0000313" key="1">
    <source>
        <dbReference type="EMBL" id="KAI4386677.1"/>
    </source>
</evidence>
<dbReference type="Proteomes" id="UP001057402">
    <property type="component" value="Chromosome 2"/>
</dbReference>
<reference evidence="2" key="1">
    <citation type="journal article" date="2023" name="Front. Plant Sci.">
        <title>Chromosomal-level genome assembly of Melastoma candidum provides insights into trichome evolution.</title>
        <authorList>
            <person name="Zhong Y."/>
            <person name="Wu W."/>
            <person name="Sun C."/>
            <person name="Zou P."/>
            <person name="Liu Y."/>
            <person name="Dai S."/>
            <person name="Zhou R."/>
        </authorList>
    </citation>
    <scope>NUCLEOTIDE SEQUENCE [LARGE SCALE GENOMIC DNA]</scope>
</reference>
<comment type="caution">
    <text evidence="1">The sequence shown here is derived from an EMBL/GenBank/DDBJ whole genome shotgun (WGS) entry which is preliminary data.</text>
</comment>
<protein>
    <submittedName>
        <fullName evidence="1">Uncharacterized protein</fullName>
    </submittedName>
</protein>
<evidence type="ECO:0000313" key="2">
    <source>
        <dbReference type="Proteomes" id="UP001057402"/>
    </source>
</evidence>
<sequence length="325" mass="34817">MEETPTCSSSQAATPLPPQQRHHPQDEISLFLHQVLLRSSSNHPRRPEAHRPAFSSSPAAVAGYFLGSVGANACPSSVVGGGGVSENDADEYDCESEGLEAFLEEVPAKPNPSRSSSKRSRTPEVHNLSEKRRRSRINEKMKALQSLIPNSNKADKASMLDEAIEYLKQLQLQVQMLSMRNGLSLHPLSLPGVAAPIQQGDLKMGFGEESTSLDINSGAHHNVYRPNATRTAPSDILQDRAIPGIINSELPFGLDYSSTSIQAHPRSFQLKQPLSSQEVVNRSIGDPPIPRGASYPLRKSGGFSIGSAAGGSLESLPEGSGPSKA</sequence>
<dbReference type="EMBL" id="CM042881">
    <property type="protein sequence ID" value="KAI4386677.1"/>
    <property type="molecule type" value="Genomic_DNA"/>
</dbReference>
<gene>
    <name evidence="1" type="ORF">MLD38_004590</name>
</gene>
<name>A0ACB9SER8_9MYRT</name>
<keyword evidence="2" id="KW-1185">Reference proteome</keyword>
<accession>A0ACB9SER8</accession>
<proteinExistence type="predicted"/>